<keyword evidence="4" id="KW-0807">Transducer</keyword>
<keyword evidence="2" id="KW-0145">Chemotaxis</keyword>
<dbReference type="FunFam" id="1.10.287.950:FF:000001">
    <property type="entry name" value="Methyl-accepting chemotaxis sensory transducer"/>
    <property type="match status" value="1"/>
</dbReference>
<proteinExistence type="inferred from homology"/>
<protein>
    <submittedName>
        <fullName evidence="9">Methyl-accepting chemotaxis sensory transducer with Pas/Pac sensor</fullName>
    </submittedName>
</protein>
<dbReference type="PROSITE" id="PS50111">
    <property type="entry name" value="CHEMOTAXIS_TRANSDUC_2"/>
    <property type="match status" value="1"/>
</dbReference>
<evidence type="ECO:0000259" key="7">
    <source>
        <dbReference type="PROSITE" id="PS50113"/>
    </source>
</evidence>
<dbReference type="NCBIfam" id="TIGR00229">
    <property type="entry name" value="sensory_box"/>
    <property type="match status" value="1"/>
</dbReference>
<dbReference type="PANTHER" id="PTHR43531:SF11">
    <property type="entry name" value="METHYL-ACCEPTING CHEMOTAXIS PROTEIN 3"/>
    <property type="match status" value="1"/>
</dbReference>
<organism evidence="9 10">
    <name type="scientific">Sagittula stellata (strain ATCC 700073 / DSM 11524 / E-37)</name>
    <dbReference type="NCBI Taxonomy" id="388399"/>
    <lineage>
        <taxon>Bacteria</taxon>
        <taxon>Pseudomonadati</taxon>
        <taxon>Pseudomonadota</taxon>
        <taxon>Alphaproteobacteria</taxon>
        <taxon>Rhodobacterales</taxon>
        <taxon>Roseobacteraceae</taxon>
        <taxon>Sagittula</taxon>
    </lineage>
</organism>
<dbReference type="SMART" id="SM00086">
    <property type="entry name" value="PAC"/>
    <property type="match status" value="1"/>
</dbReference>
<dbReference type="Gene3D" id="3.30.450.20">
    <property type="entry name" value="PAS domain"/>
    <property type="match status" value="1"/>
</dbReference>
<accession>A3JZ91</accession>
<dbReference type="OrthoDB" id="9765776at2"/>
<dbReference type="Gene3D" id="1.10.287.950">
    <property type="entry name" value="Methyl-accepting chemotaxis protein"/>
    <property type="match status" value="1"/>
</dbReference>
<dbReference type="CDD" id="cd11386">
    <property type="entry name" value="MCP_signal"/>
    <property type="match status" value="1"/>
</dbReference>
<dbReference type="GO" id="GO:0007165">
    <property type="term" value="P:signal transduction"/>
    <property type="evidence" value="ECO:0007669"/>
    <property type="project" value="UniProtKB-KW"/>
</dbReference>
<evidence type="ECO:0000259" key="8">
    <source>
        <dbReference type="PROSITE" id="PS50885"/>
    </source>
</evidence>
<dbReference type="InterPro" id="IPR000014">
    <property type="entry name" value="PAS"/>
</dbReference>
<dbReference type="PROSITE" id="PS50885">
    <property type="entry name" value="HAMP"/>
    <property type="match status" value="1"/>
</dbReference>
<dbReference type="PANTHER" id="PTHR43531">
    <property type="entry name" value="PROTEIN ICFG"/>
    <property type="match status" value="1"/>
</dbReference>
<dbReference type="InterPro" id="IPR000700">
    <property type="entry name" value="PAS-assoc_C"/>
</dbReference>
<evidence type="ECO:0000259" key="5">
    <source>
        <dbReference type="PROSITE" id="PS50111"/>
    </source>
</evidence>
<dbReference type="InterPro" id="IPR013656">
    <property type="entry name" value="PAS_4"/>
</dbReference>
<dbReference type="SMART" id="SM00283">
    <property type="entry name" value="MA"/>
    <property type="match status" value="1"/>
</dbReference>
<comment type="subcellular location">
    <subcellularLocation>
        <location evidence="1">Membrane</location>
    </subcellularLocation>
</comment>
<evidence type="ECO:0000313" key="10">
    <source>
        <dbReference type="Proteomes" id="UP000005713"/>
    </source>
</evidence>
<keyword evidence="10" id="KW-1185">Reference proteome</keyword>
<dbReference type="Pfam" id="PF08448">
    <property type="entry name" value="PAS_4"/>
    <property type="match status" value="1"/>
</dbReference>
<dbReference type="InterPro" id="IPR003660">
    <property type="entry name" value="HAMP_dom"/>
</dbReference>
<feature type="domain" description="PAC" evidence="7">
    <location>
        <begin position="88"/>
        <end position="142"/>
    </location>
</feature>
<evidence type="ECO:0000256" key="3">
    <source>
        <dbReference type="ARBA" id="ARBA00029447"/>
    </source>
</evidence>
<feature type="domain" description="PAS" evidence="6">
    <location>
        <begin position="31"/>
        <end position="62"/>
    </location>
</feature>
<feature type="domain" description="Methyl-accepting transducer" evidence="5">
    <location>
        <begin position="188"/>
        <end position="417"/>
    </location>
</feature>
<dbReference type="InterPro" id="IPR004090">
    <property type="entry name" value="Chemotax_Me-accpt_rcpt"/>
</dbReference>
<dbReference type="EMBL" id="AAYA01000002">
    <property type="protein sequence ID" value="EBA09794.1"/>
    <property type="molecule type" value="Genomic_DNA"/>
</dbReference>
<sequence length="448" mass="48171">MWPFKSIAPQTASPSSEELDLANMVTDTHAVIRFKPDGQIEWANDLFLAVLGYTKEELDGKNHSLFVDKAYREGAEYASFWDRLRNGETFTSQFPRVTKSGDLVYIQACYSPVMGDDGKVRAVIKVASDVTERQLAINDLKNSLEALSTGDLTRHVAPCSAPDLNSLAETFNACMNQLSELMTNVKNVSSDVNRTADEMMATADDLSRRTETQAATLEQTAAAVDQLTSTARSAATNANEVRNVANHTRTAAEGGRTLVANLTSAMDKIEGSSNQISQIIAVIEGIAFQTNLLALNAGVEAARAGDSGRGFAVVASEVRGLAQRSSESANEIKALIQASSEHVGEGSDLVGRATTEFETIFQGVNGISERVQEIAHGMEEQSQTLAEINSSVSQLDQVTQQNAAMVEESRDSSSRLQGGARELLTEIDFFTVSETGSSGSFQAYQTAV</sequence>
<dbReference type="SUPFAM" id="SSF55785">
    <property type="entry name" value="PYP-like sensor domain (PAS domain)"/>
    <property type="match status" value="1"/>
</dbReference>
<dbReference type="GO" id="GO:0006935">
    <property type="term" value="P:chemotaxis"/>
    <property type="evidence" value="ECO:0007669"/>
    <property type="project" value="UniProtKB-KW"/>
</dbReference>
<comment type="similarity">
    <text evidence="3">Belongs to the methyl-accepting chemotaxis (MCP) protein family.</text>
</comment>
<feature type="domain" description="HAMP" evidence="8">
    <location>
        <begin position="136"/>
        <end position="183"/>
    </location>
</feature>
<dbReference type="Pfam" id="PF00015">
    <property type="entry name" value="MCPsignal"/>
    <property type="match status" value="1"/>
</dbReference>
<dbReference type="PROSITE" id="PS50113">
    <property type="entry name" value="PAC"/>
    <property type="match status" value="1"/>
</dbReference>
<reference evidence="9 10" key="1">
    <citation type="submission" date="2006-06" db="EMBL/GenBank/DDBJ databases">
        <authorList>
            <person name="Moran M.A."/>
            <person name="Ferriera S."/>
            <person name="Johnson J."/>
            <person name="Kravitz S."/>
            <person name="Beeson K."/>
            <person name="Sutton G."/>
            <person name="Rogers Y.-H."/>
            <person name="Friedman R."/>
            <person name="Frazier M."/>
            <person name="Venter J.C."/>
        </authorList>
    </citation>
    <scope>NUCLEOTIDE SEQUENCE [LARGE SCALE GENOMIC DNA]</scope>
    <source>
        <strain evidence="9 10">E-37</strain>
    </source>
</reference>
<evidence type="ECO:0000313" key="9">
    <source>
        <dbReference type="EMBL" id="EBA09794.1"/>
    </source>
</evidence>
<dbReference type="SUPFAM" id="SSF58104">
    <property type="entry name" value="Methyl-accepting chemotaxis protein (MCP) signaling domain"/>
    <property type="match status" value="1"/>
</dbReference>
<dbReference type="GO" id="GO:0016020">
    <property type="term" value="C:membrane"/>
    <property type="evidence" value="ECO:0007669"/>
    <property type="project" value="UniProtKB-SubCell"/>
</dbReference>
<evidence type="ECO:0000256" key="4">
    <source>
        <dbReference type="PROSITE-ProRule" id="PRU00284"/>
    </source>
</evidence>
<dbReference type="PRINTS" id="PR00260">
    <property type="entry name" value="CHEMTRNSDUCR"/>
</dbReference>
<dbReference type="eggNOG" id="COG0840">
    <property type="taxonomic scope" value="Bacteria"/>
</dbReference>
<dbReference type="InterPro" id="IPR001610">
    <property type="entry name" value="PAC"/>
</dbReference>
<dbReference type="InterPro" id="IPR035965">
    <property type="entry name" value="PAS-like_dom_sf"/>
</dbReference>
<dbReference type="AlphaFoldDB" id="A3JZ91"/>
<dbReference type="Proteomes" id="UP000005713">
    <property type="component" value="Unassembled WGS sequence"/>
</dbReference>
<evidence type="ECO:0000256" key="1">
    <source>
        <dbReference type="ARBA" id="ARBA00004370"/>
    </source>
</evidence>
<dbReference type="RefSeq" id="WP_005856032.1">
    <property type="nucleotide sequence ID" value="NZ_AAYA01000002.1"/>
</dbReference>
<gene>
    <name evidence="9" type="ORF">SSE37_08298</name>
</gene>
<dbReference type="PROSITE" id="PS50112">
    <property type="entry name" value="PAS"/>
    <property type="match status" value="1"/>
</dbReference>
<dbReference type="InterPro" id="IPR004089">
    <property type="entry name" value="MCPsignal_dom"/>
</dbReference>
<dbReference type="InterPro" id="IPR051310">
    <property type="entry name" value="MCP_chemotaxis"/>
</dbReference>
<comment type="caution">
    <text evidence="9">The sequence shown here is derived from an EMBL/GenBank/DDBJ whole genome shotgun (WGS) entry which is preliminary data.</text>
</comment>
<name>A3JZ91_SAGS3</name>
<dbReference type="GO" id="GO:0004888">
    <property type="term" value="F:transmembrane signaling receptor activity"/>
    <property type="evidence" value="ECO:0007669"/>
    <property type="project" value="InterPro"/>
</dbReference>
<evidence type="ECO:0000256" key="2">
    <source>
        <dbReference type="ARBA" id="ARBA00022500"/>
    </source>
</evidence>
<evidence type="ECO:0000259" key="6">
    <source>
        <dbReference type="PROSITE" id="PS50112"/>
    </source>
</evidence>
<dbReference type="CDD" id="cd00130">
    <property type="entry name" value="PAS"/>
    <property type="match status" value="1"/>
</dbReference>